<dbReference type="PANTHER" id="PTHR37544">
    <property type="entry name" value="SPRAY-RELATED"/>
    <property type="match status" value="1"/>
</dbReference>
<feature type="transmembrane region" description="Helical" evidence="1">
    <location>
        <begin position="467"/>
        <end position="488"/>
    </location>
</feature>
<keyword evidence="3" id="KW-1185">Reference proteome</keyword>
<dbReference type="Pfam" id="PF11915">
    <property type="entry name" value="DUF3433"/>
    <property type="match status" value="1"/>
</dbReference>
<keyword evidence="1" id="KW-0812">Transmembrane</keyword>
<dbReference type="PANTHER" id="PTHR37544:SF3">
    <property type="entry name" value="SPRAY"/>
    <property type="match status" value="1"/>
</dbReference>
<name>A0A9P4I971_9PEZI</name>
<reference evidence="2" key="1">
    <citation type="journal article" date="2020" name="Stud. Mycol.">
        <title>101 Dothideomycetes genomes: a test case for predicting lifestyles and emergence of pathogens.</title>
        <authorList>
            <person name="Haridas S."/>
            <person name="Albert R."/>
            <person name="Binder M."/>
            <person name="Bloem J."/>
            <person name="Labutti K."/>
            <person name="Salamov A."/>
            <person name="Andreopoulos B."/>
            <person name="Baker S."/>
            <person name="Barry K."/>
            <person name="Bills G."/>
            <person name="Bluhm B."/>
            <person name="Cannon C."/>
            <person name="Castanera R."/>
            <person name="Culley D."/>
            <person name="Daum C."/>
            <person name="Ezra D."/>
            <person name="Gonzalez J."/>
            <person name="Henrissat B."/>
            <person name="Kuo A."/>
            <person name="Liang C."/>
            <person name="Lipzen A."/>
            <person name="Lutzoni F."/>
            <person name="Magnuson J."/>
            <person name="Mondo S."/>
            <person name="Nolan M."/>
            <person name="Ohm R."/>
            <person name="Pangilinan J."/>
            <person name="Park H.-J."/>
            <person name="Ramirez L."/>
            <person name="Alfaro M."/>
            <person name="Sun H."/>
            <person name="Tritt A."/>
            <person name="Yoshinaga Y."/>
            <person name="Zwiers L.-H."/>
            <person name="Turgeon B."/>
            <person name="Goodwin S."/>
            <person name="Spatafora J."/>
            <person name="Crous P."/>
            <person name="Grigoriev I."/>
        </authorList>
    </citation>
    <scope>NUCLEOTIDE SEQUENCE</scope>
    <source>
        <strain evidence="2">CBS 133067</strain>
    </source>
</reference>
<proteinExistence type="predicted"/>
<feature type="transmembrane region" description="Helical" evidence="1">
    <location>
        <begin position="143"/>
        <end position="167"/>
    </location>
</feature>
<feature type="transmembrane region" description="Helical" evidence="1">
    <location>
        <begin position="78"/>
        <end position="98"/>
    </location>
</feature>
<evidence type="ECO:0000313" key="2">
    <source>
        <dbReference type="EMBL" id="KAF2094714.1"/>
    </source>
</evidence>
<dbReference type="OrthoDB" id="3522351at2759"/>
<dbReference type="EMBL" id="ML978133">
    <property type="protein sequence ID" value="KAF2094714.1"/>
    <property type="molecule type" value="Genomic_DNA"/>
</dbReference>
<organism evidence="2 3">
    <name type="scientific">Rhizodiscina lignyota</name>
    <dbReference type="NCBI Taxonomy" id="1504668"/>
    <lineage>
        <taxon>Eukaryota</taxon>
        <taxon>Fungi</taxon>
        <taxon>Dikarya</taxon>
        <taxon>Ascomycota</taxon>
        <taxon>Pezizomycotina</taxon>
        <taxon>Dothideomycetes</taxon>
        <taxon>Pleosporomycetidae</taxon>
        <taxon>Aulographales</taxon>
        <taxon>Rhizodiscinaceae</taxon>
        <taxon>Rhizodiscina</taxon>
    </lineage>
</organism>
<dbReference type="InterPro" id="IPR021840">
    <property type="entry name" value="DUF3433"/>
</dbReference>
<dbReference type="AlphaFoldDB" id="A0A9P4I971"/>
<keyword evidence="1" id="KW-0472">Membrane</keyword>
<dbReference type="Proteomes" id="UP000799772">
    <property type="component" value="Unassembled WGS sequence"/>
</dbReference>
<keyword evidence="1" id="KW-1133">Transmembrane helix</keyword>
<sequence length="590" mass="65102">MNSRYQYKTVRQRAKGWISKALHPATLSLYLFLASALAVTAIILTVLSSRHAGFILVEGEEFTALGSSWDLALLWTSLPNLVFAIMASYWGVIAAAVADREPFVELSKPHPSGGVHRKKSIMLDYRVKMQLSKWVVAFRNGHFVVGLASLLVLVNTLLIVPLSAHLITPRTVLFNSSAILAMDTAYNGEGLNSTTDWKPVFDKVAATKLYRGSPYPWTDNEFAFASFSSQQKSDAANFTVSTQGYSAYLDCQEAEGVTSSISDKGTNPLHGKFSIRGVDRGCSIAQEFDVSNASSMYLQTTSEASCSVAAFESRLVFTGSMFNESSADMLENVTFISCIPSYAITPGLLRFSPKDPEHVSFQPTGQPNITRHLYWRVIEQNIFSSTAFNLNSPWMTTDFGSLILYLSQQSNPSSFLSAPTLKDSIKTVFTSVYLTATAMNAFERDSSPASTVAIASVDQTRLFMVRWVSGVIDAFLLLCIICAVAVWYHVHRNSTILTEEPEGLLSAADILHRSNLFETIIEDTQSSEAYEGKLIEAVKNRDDFNRLECVLRQKSGYMHPVVDLVGFGPKQQVEENRNLVSGARQETSAQ</sequence>
<evidence type="ECO:0000313" key="3">
    <source>
        <dbReference type="Proteomes" id="UP000799772"/>
    </source>
</evidence>
<evidence type="ECO:0000256" key="1">
    <source>
        <dbReference type="SAM" id="Phobius"/>
    </source>
</evidence>
<comment type="caution">
    <text evidence="2">The sequence shown here is derived from an EMBL/GenBank/DDBJ whole genome shotgun (WGS) entry which is preliminary data.</text>
</comment>
<gene>
    <name evidence="2" type="ORF">NA57DRAFT_60134</name>
</gene>
<feature type="transmembrane region" description="Helical" evidence="1">
    <location>
        <begin position="21"/>
        <end position="47"/>
    </location>
</feature>
<protein>
    <submittedName>
        <fullName evidence="2">Uncharacterized protein</fullName>
    </submittedName>
</protein>
<accession>A0A9P4I971</accession>